<feature type="region of interest" description="Disordered" evidence="1">
    <location>
        <begin position="150"/>
        <end position="189"/>
    </location>
</feature>
<reference evidence="2" key="2">
    <citation type="journal article" date="2019" name="IMA Fungus">
        <title>Genome sequencing and comparison of five Tilletia species to identify candidate genes for the detection of regulated species infecting wheat.</title>
        <authorList>
            <person name="Nguyen H.D.T."/>
            <person name="Sultana T."/>
            <person name="Kesanakurti P."/>
            <person name="Hambleton S."/>
        </authorList>
    </citation>
    <scope>NUCLEOTIDE SEQUENCE</scope>
    <source>
        <strain evidence="2">DAOMC 238032</strain>
    </source>
</reference>
<dbReference type="Proteomes" id="UP000077671">
    <property type="component" value="Unassembled WGS sequence"/>
</dbReference>
<proteinExistence type="predicted"/>
<comment type="caution">
    <text evidence="2">The sequence shown here is derived from an EMBL/GenBank/DDBJ whole genome shotgun (WGS) entry which is preliminary data.</text>
</comment>
<feature type="compositionally biased region" description="Basic and acidic residues" evidence="1">
    <location>
        <begin position="160"/>
        <end position="189"/>
    </location>
</feature>
<dbReference type="AlphaFoldDB" id="A0A8T8TSP5"/>
<evidence type="ECO:0000313" key="3">
    <source>
        <dbReference type="Proteomes" id="UP000077671"/>
    </source>
</evidence>
<sequence length="189" mass="20651">MLLGEDSRSNARSLTRHPLPICVVKHLAEPLIFNGGRNEIPDSLGALSAQLGRELVLHRYSSEGLIKAAAGVKSLTVQIERVAERARGGRRPLSAGHKRWYTQANVGPAPSERSGHGLVSVRSEVVILGGENMSGVRCDDPGTIHILDTSKLQQPVPPDAKQHPQERSGARKRSLEARAKRAEKWKTRK</sequence>
<gene>
    <name evidence="2" type="ORF">A4X03_0g788</name>
</gene>
<organism evidence="2 3">
    <name type="scientific">Tilletia caries</name>
    <name type="common">wheat bunt fungus</name>
    <dbReference type="NCBI Taxonomy" id="13290"/>
    <lineage>
        <taxon>Eukaryota</taxon>
        <taxon>Fungi</taxon>
        <taxon>Dikarya</taxon>
        <taxon>Basidiomycota</taxon>
        <taxon>Ustilaginomycotina</taxon>
        <taxon>Exobasidiomycetes</taxon>
        <taxon>Tilletiales</taxon>
        <taxon>Tilletiaceae</taxon>
        <taxon>Tilletia</taxon>
    </lineage>
</organism>
<reference evidence="2" key="1">
    <citation type="submission" date="2016-04" db="EMBL/GenBank/DDBJ databases">
        <authorList>
            <person name="Nguyen H.D."/>
            <person name="Kesanakurti P."/>
            <person name="Cullis J."/>
            <person name="Levesque C.A."/>
            <person name="Hambleton S."/>
        </authorList>
    </citation>
    <scope>NUCLEOTIDE SEQUENCE</scope>
    <source>
        <strain evidence="2">DAOMC 238032</strain>
    </source>
</reference>
<evidence type="ECO:0000256" key="1">
    <source>
        <dbReference type="SAM" id="MobiDB-lite"/>
    </source>
</evidence>
<name>A0A8T8TSP5_9BASI</name>
<dbReference type="EMBL" id="LWDD02000053">
    <property type="protein sequence ID" value="KAE8264652.1"/>
    <property type="molecule type" value="Genomic_DNA"/>
</dbReference>
<evidence type="ECO:0000313" key="2">
    <source>
        <dbReference type="EMBL" id="KAE8264652.1"/>
    </source>
</evidence>
<protein>
    <submittedName>
        <fullName evidence="2">Uncharacterized protein</fullName>
    </submittedName>
</protein>
<accession>A0A8T8TSP5</accession>